<evidence type="ECO:0000256" key="1">
    <source>
        <dbReference type="SAM" id="MobiDB-lite"/>
    </source>
</evidence>
<protein>
    <submittedName>
        <fullName evidence="2">Uncharacterized protein</fullName>
    </submittedName>
</protein>
<dbReference type="Proteomes" id="UP000469949">
    <property type="component" value="Unassembled WGS sequence"/>
</dbReference>
<evidence type="ECO:0000313" key="3">
    <source>
        <dbReference type="Proteomes" id="UP000469949"/>
    </source>
</evidence>
<gene>
    <name evidence="2" type="ORF">F8B43_0943</name>
</gene>
<name>A0A833N0Q1_9HYPH</name>
<organism evidence="2 3">
    <name type="scientific">Methylorubrum populi</name>
    <dbReference type="NCBI Taxonomy" id="223967"/>
    <lineage>
        <taxon>Bacteria</taxon>
        <taxon>Pseudomonadati</taxon>
        <taxon>Pseudomonadota</taxon>
        <taxon>Alphaproteobacteria</taxon>
        <taxon>Hyphomicrobiales</taxon>
        <taxon>Methylobacteriaceae</taxon>
        <taxon>Methylorubrum</taxon>
    </lineage>
</organism>
<sequence length="43" mass="4574">MHQAGVSRPFRSAFFDEAVTTSSECAFGPSPTRSREAGDGVAR</sequence>
<reference evidence="2 3" key="1">
    <citation type="submission" date="2019-10" db="EMBL/GenBank/DDBJ databases">
        <title>Draft Genome Sequence of the Caffeine Degrading Methylotroph Methylorubrum populi PINKEL.</title>
        <authorList>
            <person name="Dawson S.C."/>
            <person name="Zhang X."/>
            <person name="Wright M.E."/>
            <person name="Sharma G."/>
            <person name="Langner J.T."/>
            <person name="Ditty J.L."/>
            <person name="Subuyuj G.A."/>
        </authorList>
    </citation>
    <scope>NUCLEOTIDE SEQUENCE [LARGE SCALE GENOMIC DNA]</scope>
    <source>
        <strain evidence="2 3">Pinkel</strain>
    </source>
</reference>
<evidence type="ECO:0000313" key="2">
    <source>
        <dbReference type="EMBL" id="KAB7786589.1"/>
    </source>
</evidence>
<dbReference type="EMBL" id="WEKV01000006">
    <property type="protein sequence ID" value="KAB7786589.1"/>
    <property type="molecule type" value="Genomic_DNA"/>
</dbReference>
<dbReference type="AlphaFoldDB" id="A0A833N0Q1"/>
<proteinExistence type="predicted"/>
<accession>A0A833N0Q1</accession>
<feature type="compositionally biased region" description="Basic and acidic residues" evidence="1">
    <location>
        <begin position="33"/>
        <end position="43"/>
    </location>
</feature>
<comment type="caution">
    <text evidence="2">The sequence shown here is derived from an EMBL/GenBank/DDBJ whole genome shotgun (WGS) entry which is preliminary data.</text>
</comment>
<feature type="region of interest" description="Disordered" evidence="1">
    <location>
        <begin position="21"/>
        <end position="43"/>
    </location>
</feature>